<accession>A0A383BZ67</accession>
<evidence type="ECO:0000313" key="1">
    <source>
        <dbReference type="EMBL" id="SVE25090.1"/>
    </source>
</evidence>
<dbReference type="EMBL" id="UINC01204390">
    <property type="protein sequence ID" value="SVE25090.1"/>
    <property type="molecule type" value="Genomic_DNA"/>
</dbReference>
<protein>
    <submittedName>
        <fullName evidence="1">Uncharacterized protein</fullName>
    </submittedName>
</protein>
<organism evidence="1">
    <name type="scientific">marine metagenome</name>
    <dbReference type="NCBI Taxonomy" id="408172"/>
    <lineage>
        <taxon>unclassified sequences</taxon>
        <taxon>metagenomes</taxon>
        <taxon>ecological metagenomes</taxon>
    </lineage>
</organism>
<sequence>FVPVLDGRRGFFYGALFRRTGEERPAREAEDQVATLEELAGVLRGPAWLLGGGADEFLRGLENAGGDRAADFRRGPVEWDRPRASILAALSREALAESSFDQEVIHSLKPSYLRPSEPELVLARKLAGKGR</sequence>
<reference evidence="1" key="1">
    <citation type="submission" date="2018-05" db="EMBL/GenBank/DDBJ databases">
        <authorList>
            <person name="Lanie J.A."/>
            <person name="Ng W.-L."/>
            <person name="Kazmierczak K.M."/>
            <person name="Andrzejewski T.M."/>
            <person name="Davidsen T.M."/>
            <person name="Wayne K.J."/>
            <person name="Tettelin H."/>
            <person name="Glass J.I."/>
            <person name="Rusch D."/>
            <person name="Podicherti R."/>
            <person name="Tsui H.-C.T."/>
            <person name="Winkler M.E."/>
        </authorList>
    </citation>
    <scope>NUCLEOTIDE SEQUENCE</scope>
</reference>
<feature type="non-terminal residue" evidence="1">
    <location>
        <position position="1"/>
    </location>
</feature>
<dbReference type="AlphaFoldDB" id="A0A383BZ67"/>
<dbReference type="SUPFAM" id="SSF53067">
    <property type="entry name" value="Actin-like ATPase domain"/>
    <property type="match status" value="1"/>
</dbReference>
<proteinExistence type="predicted"/>
<name>A0A383BZ67_9ZZZZ</name>
<gene>
    <name evidence="1" type="ORF">METZ01_LOCUS477944</name>
</gene>
<dbReference type="InterPro" id="IPR043129">
    <property type="entry name" value="ATPase_NBD"/>
</dbReference>